<dbReference type="Gene3D" id="1.10.10.60">
    <property type="entry name" value="Homeodomain-like"/>
    <property type="match status" value="1"/>
</dbReference>
<organism evidence="7 8">
    <name type="scientific">Cuscuta europaea</name>
    <name type="common">European dodder</name>
    <dbReference type="NCBI Taxonomy" id="41803"/>
    <lineage>
        <taxon>Eukaryota</taxon>
        <taxon>Viridiplantae</taxon>
        <taxon>Streptophyta</taxon>
        <taxon>Embryophyta</taxon>
        <taxon>Tracheophyta</taxon>
        <taxon>Spermatophyta</taxon>
        <taxon>Magnoliopsida</taxon>
        <taxon>eudicotyledons</taxon>
        <taxon>Gunneridae</taxon>
        <taxon>Pentapetalae</taxon>
        <taxon>asterids</taxon>
        <taxon>lamiids</taxon>
        <taxon>Solanales</taxon>
        <taxon>Convolvulaceae</taxon>
        <taxon>Cuscuteae</taxon>
        <taxon>Cuscuta</taxon>
        <taxon>Cuscuta subgen. Cuscuta</taxon>
    </lineage>
</organism>
<feature type="domain" description="Myb-like" evidence="6">
    <location>
        <begin position="270"/>
        <end position="333"/>
    </location>
</feature>
<evidence type="ECO:0000259" key="6">
    <source>
        <dbReference type="PROSITE" id="PS50090"/>
    </source>
</evidence>
<dbReference type="InterPro" id="IPR044822">
    <property type="entry name" value="Myb_DNA-bind_4"/>
</dbReference>
<keyword evidence="3" id="KW-0238">DNA-binding</keyword>
<proteinExistence type="predicted"/>
<keyword evidence="8" id="KW-1185">Reference proteome</keyword>
<evidence type="ECO:0000256" key="1">
    <source>
        <dbReference type="ARBA" id="ARBA00004123"/>
    </source>
</evidence>
<dbReference type="Proteomes" id="UP001152484">
    <property type="component" value="Unassembled WGS sequence"/>
</dbReference>
<name>A0A9P0ZGQ7_CUSEU</name>
<dbReference type="EMBL" id="CAMAPE010000038">
    <property type="protein sequence ID" value="CAH9099746.1"/>
    <property type="molecule type" value="Genomic_DNA"/>
</dbReference>
<dbReference type="CDD" id="cd12203">
    <property type="entry name" value="GT1"/>
    <property type="match status" value="1"/>
</dbReference>
<evidence type="ECO:0000256" key="2">
    <source>
        <dbReference type="ARBA" id="ARBA00023015"/>
    </source>
</evidence>
<evidence type="ECO:0000256" key="4">
    <source>
        <dbReference type="ARBA" id="ARBA00023163"/>
    </source>
</evidence>
<dbReference type="Pfam" id="PF13837">
    <property type="entry name" value="Myb_DNA-bind_4"/>
    <property type="match status" value="1"/>
</dbReference>
<dbReference type="InterPro" id="IPR001005">
    <property type="entry name" value="SANT/Myb"/>
</dbReference>
<keyword evidence="2" id="KW-0805">Transcription regulation</keyword>
<accession>A0A9P0ZGQ7</accession>
<keyword evidence="5" id="KW-0539">Nucleus</keyword>
<keyword evidence="4" id="KW-0804">Transcription</keyword>
<evidence type="ECO:0000256" key="3">
    <source>
        <dbReference type="ARBA" id="ARBA00023125"/>
    </source>
</evidence>
<dbReference type="GO" id="GO:0003677">
    <property type="term" value="F:DNA binding"/>
    <property type="evidence" value="ECO:0007669"/>
    <property type="project" value="UniProtKB-KW"/>
</dbReference>
<dbReference type="GO" id="GO:0005634">
    <property type="term" value="C:nucleus"/>
    <property type="evidence" value="ECO:0007669"/>
    <property type="project" value="UniProtKB-SubCell"/>
</dbReference>
<evidence type="ECO:0000256" key="5">
    <source>
        <dbReference type="ARBA" id="ARBA00023242"/>
    </source>
</evidence>
<protein>
    <recommendedName>
        <fullName evidence="6">Myb-like domain-containing protein</fullName>
    </recommendedName>
</protein>
<evidence type="ECO:0000313" key="7">
    <source>
        <dbReference type="EMBL" id="CAH9099746.1"/>
    </source>
</evidence>
<evidence type="ECO:0000313" key="8">
    <source>
        <dbReference type="Proteomes" id="UP001152484"/>
    </source>
</evidence>
<gene>
    <name evidence="7" type="ORF">CEURO_LOCUS14606</name>
</gene>
<dbReference type="PROSITE" id="PS50090">
    <property type="entry name" value="MYB_LIKE"/>
    <property type="match status" value="1"/>
</dbReference>
<reference evidence="7" key="1">
    <citation type="submission" date="2022-07" db="EMBL/GenBank/DDBJ databases">
        <authorList>
            <person name="Macas J."/>
            <person name="Novak P."/>
            <person name="Neumann P."/>
        </authorList>
    </citation>
    <scope>NUCLEOTIDE SEQUENCE</scope>
</reference>
<dbReference type="OrthoDB" id="691673at2759"/>
<dbReference type="AlphaFoldDB" id="A0A9P0ZGQ7"/>
<dbReference type="PANTHER" id="PTHR21654">
    <property type="entry name" value="FI21293P1"/>
    <property type="match status" value="1"/>
</dbReference>
<sequence length="391" mass="44646">MEFLTADGRLPDGVVSLPDHFSPFPEPTVELFVNATTSTPIFAPCKRRRSVRSRPGRNTTIFPDKICADEDARLSYNAGDLGLIVQTPINEGEKTSERPAVVMPGSGIGYSDTDIPIEMQLKSEIDAQFTNIISQARVMEAELSFSSDGNDSSVVEKETFSRRGESTRQKFALFVEDMVMKVMNRQDQMHAQLIEVMEKKEQERIQREEYWRKQEIERAKKMTELRSQEISRSLTLLSFLKNLLGEEIQVPSSQLAFTEKDELLHGQETQQDPSNRRWPKSEVQALITVRLSLDDKFKNGPKGSIWEEVTARMATMGYPRTPSKCKEKWKNINKYYKRMTKTEGNSPKPYKSCSYFRELDILYSKGPNPPASQNDIDDVKEITLECVMDTG</sequence>
<dbReference type="GO" id="GO:0006355">
    <property type="term" value="P:regulation of DNA-templated transcription"/>
    <property type="evidence" value="ECO:0007669"/>
    <property type="project" value="UniProtKB-ARBA"/>
</dbReference>
<comment type="subcellular location">
    <subcellularLocation>
        <location evidence="1">Nucleus</location>
    </subcellularLocation>
</comment>
<comment type="caution">
    <text evidence="7">The sequence shown here is derived from an EMBL/GenBank/DDBJ whole genome shotgun (WGS) entry which is preliminary data.</text>
</comment>
<dbReference type="PANTHER" id="PTHR21654:SF7">
    <property type="entry name" value="HOMEODOMAIN-LIKE SUPERFAMILY PROTEIN"/>
    <property type="match status" value="1"/>
</dbReference>